<gene>
    <name evidence="2" type="ORF">CIPAW_06G118900</name>
</gene>
<name>A0A8T1QAW3_CARIL</name>
<reference evidence="2" key="1">
    <citation type="submission" date="2020-12" db="EMBL/GenBank/DDBJ databases">
        <title>WGS assembly of Carya illinoinensis cv. Pawnee.</title>
        <authorList>
            <person name="Platts A."/>
            <person name="Shu S."/>
            <person name="Wright S."/>
            <person name="Barry K."/>
            <person name="Edger P."/>
            <person name="Pires J.C."/>
            <person name="Schmutz J."/>
        </authorList>
    </citation>
    <scope>NUCLEOTIDE SEQUENCE</scope>
    <source>
        <tissue evidence="2">Leaf</tissue>
    </source>
</reference>
<feature type="chain" id="PRO_5035745397" evidence="1">
    <location>
        <begin position="21"/>
        <end position="45"/>
    </location>
</feature>
<dbReference type="AlphaFoldDB" id="A0A8T1QAW3"/>
<keyword evidence="3" id="KW-1185">Reference proteome</keyword>
<protein>
    <submittedName>
        <fullName evidence="2">Uncharacterized protein</fullName>
    </submittedName>
</protein>
<evidence type="ECO:0000313" key="2">
    <source>
        <dbReference type="EMBL" id="KAG6651537.1"/>
    </source>
</evidence>
<sequence>MDRWVAWCASLSVYIWCTCACSILVEAIQVLQTSKGECMWVQASR</sequence>
<dbReference type="EMBL" id="CM031814">
    <property type="protein sequence ID" value="KAG6651537.1"/>
    <property type="molecule type" value="Genomic_DNA"/>
</dbReference>
<keyword evidence="1" id="KW-0732">Signal</keyword>
<organism evidence="2 3">
    <name type="scientific">Carya illinoinensis</name>
    <name type="common">Pecan</name>
    <dbReference type="NCBI Taxonomy" id="32201"/>
    <lineage>
        <taxon>Eukaryota</taxon>
        <taxon>Viridiplantae</taxon>
        <taxon>Streptophyta</taxon>
        <taxon>Embryophyta</taxon>
        <taxon>Tracheophyta</taxon>
        <taxon>Spermatophyta</taxon>
        <taxon>Magnoliopsida</taxon>
        <taxon>eudicotyledons</taxon>
        <taxon>Gunneridae</taxon>
        <taxon>Pentapetalae</taxon>
        <taxon>rosids</taxon>
        <taxon>fabids</taxon>
        <taxon>Fagales</taxon>
        <taxon>Juglandaceae</taxon>
        <taxon>Carya</taxon>
    </lineage>
</organism>
<proteinExistence type="predicted"/>
<comment type="caution">
    <text evidence="2">The sequence shown here is derived from an EMBL/GenBank/DDBJ whole genome shotgun (WGS) entry which is preliminary data.</text>
</comment>
<evidence type="ECO:0000256" key="1">
    <source>
        <dbReference type="SAM" id="SignalP"/>
    </source>
</evidence>
<accession>A0A8T1QAW3</accession>
<feature type="signal peptide" evidence="1">
    <location>
        <begin position="1"/>
        <end position="20"/>
    </location>
</feature>
<dbReference type="Proteomes" id="UP000811609">
    <property type="component" value="Chromosome 6"/>
</dbReference>
<evidence type="ECO:0000313" key="3">
    <source>
        <dbReference type="Proteomes" id="UP000811609"/>
    </source>
</evidence>